<reference evidence="1" key="1">
    <citation type="submission" date="2019-11" db="EMBL/GenBank/DDBJ databases">
        <title>Nori genome reveals adaptations in red seaweeds to the harsh intertidal environment.</title>
        <authorList>
            <person name="Wang D."/>
            <person name="Mao Y."/>
        </authorList>
    </citation>
    <scope>NUCLEOTIDE SEQUENCE</scope>
    <source>
        <tissue evidence="1">Gametophyte</tissue>
    </source>
</reference>
<sequence length="156" mass="16760">MPHQVAGARRTRGGPHVPNVVYNPKPTSQQDGTALPIGDGIDDAVPDLAALVAALNLDDQPEEGDGGDKLEGGAARSQFDWSAYHAVWQQTLIDEAITAMFAELAVLHAEMTGYTRSTSPMTLTLDVGKTIADRAERFVTLYVTPILGHQRSTKVH</sequence>
<gene>
    <name evidence="1" type="ORF">I4F81_007525</name>
</gene>
<evidence type="ECO:0000313" key="2">
    <source>
        <dbReference type="Proteomes" id="UP000798662"/>
    </source>
</evidence>
<dbReference type="Proteomes" id="UP000798662">
    <property type="component" value="Chromosome 2"/>
</dbReference>
<name>A0ACC3C4D1_PYRYE</name>
<protein>
    <submittedName>
        <fullName evidence="1">Uncharacterized protein</fullName>
    </submittedName>
</protein>
<keyword evidence="2" id="KW-1185">Reference proteome</keyword>
<accession>A0ACC3C4D1</accession>
<comment type="caution">
    <text evidence="1">The sequence shown here is derived from an EMBL/GenBank/DDBJ whole genome shotgun (WGS) entry which is preliminary data.</text>
</comment>
<dbReference type="EMBL" id="CM020619">
    <property type="protein sequence ID" value="KAK1864989.1"/>
    <property type="molecule type" value="Genomic_DNA"/>
</dbReference>
<organism evidence="1 2">
    <name type="scientific">Pyropia yezoensis</name>
    <name type="common">Susabi-nori</name>
    <name type="synonym">Porphyra yezoensis</name>
    <dbReference type="NCBI Taxonomy" id="2788"/>
    <lineage>
        <taxon>Eukaryota</taxon>
        <taxon>Rhodophyta</taxon>
        <taxon>Bangiophyceae</taxon>
        <taxon>Bangiales</taxon>
        <taxon>Bangiaceae</taxon>
        <taxon>Pyropia</taxon>
    </lineage>
</organism>
<proteinExistence type="predicted"/>
<evidence type="ECO:0000313" key="1">
    <source>
        <dbReference type="EMBL" id="KAK1864989.1"/>
    </source>
</evidence>